<feature type="compositionally biased region" description="Low complexity" evidence="2">
    <location>
        <begin position="1310"/>
        <end position="1342"/>
    </location>
</feature>
<feature type="coiled-coil region" evidence="1">
    <location>
        <begin position="171"/>
        <end position="230"/>
    </location>
</feature>
<dbReference type="InterPro" id="IPR053005">
    <property type="entry name" value="Nuclear_Pos-Cytoskel_Interact"/>
</dbReference>
<feature type="region of interest" description="Disordered" evidence="2">
    <location>
        <begin position="1202"/>
        <end position="1241"/>
    </location>
</feature>
<feature type="region of interest" description="Disordered" evidence="2">
    <location>
        <begin position="513"/>
        <end position="546"/>
    </location>
</feature>
<feature type="compositionally biased region" description="Low complexity" evidence="2">
    <location>
        <begin position="19"/>
        <end position="37"/>
    </location>
</feature>
<evidence type="ECO:0000256" key="1">
    <source>
        <dbReference type="SAM" id="Coils"/>
    </source>
</evidence>
<feature type="region of interest" description="Disordered" evidence="2">
    <location>
        <begin position="1"/>
        <end position="86"/>
    </location>
</feature>
<dbReference type="GO" id="GO:0005543">
    <property type="term" value="F:phospholipid binding"/>
    <property type="evidence" value="ECO:0007669"/>
    <property type="project" value="InterPro"/>
</dbReference>
<sequence length="1457" mass="159070">MPSMGVWETEDEMDGPYVAAAAALPTPTDTPYRTPSRTSRRSRRSVTPPRKGISPPPIPNTDKTDKTDRSSKRSSKDLATDESISIFDPRRFTPTLHANLVSEILNLRRDQEEKMKIIESLETTLHATKQEHESLEATALGTAKENRSLKRQLALLEGGTSSALGELAREREEAVETAGETKKRLDQTQKRLRHHEEDLQRTHDQWAKDKEAWEEEKRKYERKLHVADTRLKTVLEEVAAYHAAQVNGMNGHAVDGEELEDATTAGKDNDAASVRTMSMTNSIRFSVVPSKPNGNSLADELNFDGDETDETDHGGRESALSYRLHGRSHSRDSTVSRSHRRQQSNESLRRPGSVARGRFLNQSVLERLEGVTIEEGDEEQSPSPPAPVAPKVEYTDSACQYSPPPSPKTAPQAAQPEPVPVVELHQPQTAPPPIPARADRSSHQESIDSTGEIEANQRRKRVHIARPLTIDPVVMGSNLMVSVGSQTMADEPLSPPKTPKSPSFEKEIKRASLVAPKPVAPPMVSSETQTDPLTPPASPVAESQGGLVPLSQMLIPSISIHPPTSRPTTPREPRLPPLVKDFGCQVEIISRPVPSKSISVQTDEIRVDKRLDRLPAHLHPSAITSRPSSPAAIISDPVAAAVDDLSKQHFVPAPNALPPRNPRRLVSRSGTPSEPPSSPPAPAPTAFGSEETHDAYPGNNDDGPLSNQKAPMRRPHRISSLFAGFDGGSSDEVDEFADADMSDSEYRTALSAPKPKAGSSSRSTSKRNSGALSETASPEYLSRRSSVRNSVRMLGNLAGIETYSKYTMADVTKDSREITTGRRTSVRSSQLSFEKGNGSVLGPSGNRPGVMRKAAMIQNGIATHQGRSRSPSLPEPRDPPFPIPTRASSRKPPTSVSAPSDGQRSPTRGDAWHRRGGSRTHYRANSIRKVRSAAAIPVKPRNRRGGSRSPPLQQGPFSADDEPESPGLPPLPTNDITAPRFGSSTGSRYKPQHQHQASINTAITDQTNVGSVNSSNQATGVVDAIAQTMVGEWMYKYVRRRKSFGAAETAGRDDSSNDRHKRWVWLAPYERAILWSSKQPSSNSTLMGKSGRKLTIQSVLDVKDDNLPPKGCSQLFNRSILILTPQRALKFTATTPERHYLWLTSLSFLAHSQQAIPENITAPPPLPKALPDFELSSRTSKLRKGGIRDSIRLTKNKTAVLSTASGSSVTVPPPLPPMSMTSSHTDSAPPSIPSYRPAESYTSAPSVTYTSAPSVAATSSIHQRDTSRDTAEPPVIARFHDRSSQVMVHGRKRSNTGGHVPPPLSFRGFSGPAGSSSSYYHASSNSTAANSDISQSQASSWGISGGAGSQRTSEASSRPSGAVMNNFFDAIGTVRMEAFISPLALSQFDEFPDEQEEMRYRARRRSKEMRRRASRSRHREQRDSYNSRTTRGTDDFYAASRAGTEEDYFRDDPFKGF</sequence>
<feature type="region of interest" description="Disordered" evidence="2">
    <location>
        <begin position="372"/>
        <end position="391"/>
    </location>
</feature>
<name>A0A0C2F5P6_9PEZI</name>
<dbReference type="Proteomes" id="UP000031575">
    <property type="component" value="Unassembled WGS sequence"/>
</dbReference>
<dbReference type="GO" id="GO:0005938">
    <property type="term" value="C:cell cortex"/>
    <property type="evidence" value="ECO:0007669"/>
    <property type="project" value="InterPro"/>
</dbReference>
<evidence type="ECO:0000256" key="2">
    <source>
        <dbReference type="SAM" id="MobiDB-lite"/>
    </source>
</evidence>
<evidence type="ECO:0000313" key="5">
    <source>
        <dbReference type="Proteomes" id="UP000031575"/>
    </source>
</evidence>
<feature type="compositionally biased region" description="Polar residues" evidence="2">
    <location>
        <begin position="891"/>
        <end position="906"/>
    </location>
</feature>
<feature type="compositionally biased region" description="Basic residues" evidence="2">
    <location>
        <begin position="914"/>
        <end position="931"/>
    </location>
</feature>
<feature type="region of interest" description="Disordered" evidence="2">
    <location>
        <begin position="396"/>
        <end position="458"/>
    </location>
</feature>
<feature type="region of interest" description="Disordered" evidence="2">
    <location>
        <begin position="285"/>
        <end position="361"/>
    </location>
</feature>
<evidence type="ECO:0000259" key="3">
    <source>
        <dbReference type="Pfam" id="PF12814"/>
    </source>
</evidence>
<feature type="region of interest" description="Disordered" evidence="2">
    <location>
        <begin position="487"/>
        <end position="506"/>
    </location>
</feature>
<organism evidence="4 5">
    <name type="scientific">Sporothrix brasiliensis 5110</name>
    <dbReference type="NCBI Taxonomy" id="1398154"/>
    <lineage>
        <taxon>Eukaryota</taxon>
        <taxon>Fungi</taxon>
        <taxon>Dikarya</taxon>
        <taxon>Ascomycota</taxon>
        <taxon>Pezizomycotina</taxon>
        <taxon>Sordariomycetes</taxon>
        <taxon>Sordariomycetidae</taxon>
        <taxon>Ophiostomatales</taxon>
        <taxon>Ophiostomataceae</taxon>
        <taxon>Sporothrix</taxon>
    </lineage>
</organism>
<feature type="compositionally biased region" description="Acidic residues" evidence="2">
    <location>
        <begin position="301"/>
        <end position="310"/>
    </location>
</feature>
<dbReference type="RefSeq" id="XP_040622224.1">
    <property type="nucleotide sequence ID" value="XM_040763760.1"/>
</dbReference>
<protein>
    <submittedName>
        <fullName evidence="4">Nuclear migration protein</fullName>
    </submittedName>
</protein>
<dbReference type="OrthoDB" id="2149224at2759"/>
<feature type="compositionally biased region" description="Low complexity" evidence="2">
    <location>
        <begin position="756"/>
        <end position="771"/>
    </location>
</feature>
<accession>A0A0C2F5P6</accession>
<dbReference type="VEuPathDB" id="FungiDB:SPBR_05496"/>
<dbReference type="InterPro" id="IPR024774">
    <property type="entry name" value="PH_dom-Mcp5-type"/>
</dbReference>
<reference evidence="4 5" key="1">
    <citation type="journal article" date="2014" name="BMC Genomics">
        <title>Comparative genomics of the major fungal agents of human and animal Sporotrichosis: Sporothrix schenckii and Sporothrix brasiliensis.</title>
        <authorList>
            <person name="Teixeira M.M."/>
            <person name="de Almeida L.G."/>
            <person name="Kubitschek-Barreira P."/>
            <person name="Alves F.L."/>
            <person name="Kioshima E.S."/>
            <person name="Abadio A.K."/>
            <person name="Fernandes L."/>
            <person name="Derengowski L.S."/>
            <person name="Ferreira K.S."/>
            <person name="Souza R.C."/>
            <person name="Ruiz J.C."/>
            <person name="de Andrade N.C."/>
            <person name="Paes H.C."/>
            <person name="Nicola A.M."/>
            <person name="Albuquerque P."/>
            <person name="Gerber A.L."/>
            <person name="Martins V.P."/>
            <person name="Peconick L.D."/>
            <person name="Neto A.V."/>
            <person name="Chaucanez C.B."/>
            <person name="Silva P.A."/>
            <person name="Cunha O.L."/>
            <person name="de Oliveira F.F."/>
            <person name="dos Santos T.C."/>
            <person name="Barros A.L."/>
            <person name="Soares M.A."/>
            <person name="de Oliveira L.M."/>
            <person name="Marini M.M."/>
            <person name="Villalobos-Duno H."/>
            <person name="Cunha M.M."/>
            <person name="de Hoog S."/>
            <person name="da Silveira J.F."/>
            <person name="Henrissat B."/>
            <person name="Nino-Vega G.A."/>
            <person name="Cisalpino P.S."/>
            <person name="Mora-Montes H.M."/>
            <person name="Almeida S.R."/>
            <person name="Stajich J.E."/>
            <person name="Lopes-Bezerra L.M."/>
            <person name="Vasconcelos A.T."/>
            <person name="Felipe M.S."/>
        </authorList>
    </citation>
    <scope>NUCLEOTIDE SEQUENCE [LARGE SCALE GENOMIC DNA]</scope>
    <source>
        <strain evidence="4 5">5110</strain>
    </source>
</reference>
<dbReference type="EMBL" id="AWTV01000004">
    <property type="protein sequence ID" value="KIH94214.1"/>
    <property type="molecule type" value="Genomic_DNA"/>
</dbReference>
<evidence type="ECO:0000313" key="4">
    <source>
        <dbReference type="EMBL" id="KIH94214.1"/>
    </source>
</evidence>
<feature type="region of interest" description="Disordered" evidence="2">
    <location>
        <begin position="1400"/>
        <end position="1439"/>
    </location>
</feature>
<dbReference type="PANTHER" id="PTHR28190">
    <property type="entry name" value="NUCLEAR MIGRATION PROTEIN NUM1"/>
    <property type="match status" value="1"/>
</dbReference>
<comment type="caution">
    <text evidence="4">The sequence shown here is derived from an EMBL/GenBank/DDBJ whole genome shotgun (WGS) entry which is preliminary data.</text>
</comment>
<feature type="region of interest" description="Disordered" evidence="2">
    <location>
        <begin position="744"/>
        <end position="785"/>
    </location>
</feature>
<dbReference type="GO" id="GO:0032065">
    <property type="term" value="P:maintenance of protein location in cell cortex"/>
    <property type="evidence" value="ECO:0007669"/>
    <property type="project" value="InterPro"/>
</dbReference>
<dbReference type="GO" id="GO:0015631">
    <property type="term" value="F:tubulin binding"/>
    <property type="evidence" value="ECO:0007669"/>
    <property type="project" value="TreeGrafter"/>
</dbReference>
<feature type="domain" description="Pleckstrin homology" evidence="3">
    <location>
        <begin position="1021"/>
        <end position="1152"/>
    </location>
</feature>
<proteinExistence type="predicted"/>
<dbReference type="GO" id="GO:0005739">
    <property type="term" value="C:mitochondrion"/>
    <property type="evidence" value="ECO:0007669"/>
    <property type="project" value="TreeGrafter"/>
</dbReference>
<feature type="region of interest" description="Disordered" evidence="2">
    <location>
        <begin position="862"/>
        <end position="990"/>
    </location>
</feature>
<dbReference type="GeneID" id="63678681"/>
<feature type="region of interest" description="Disordered" evidence="2">
    <location>
        <begin position="1255"/>
        <end position="1362"/>
    </location>
</feature>
<feature type="compositionally biased region" description="Basic and acidic residues" evidence="2">
    <location>
        <begin position="1262"/>
        <end position="1271"/>
    </location>
</feature>
<feature type="compositionally biased region" description="Polar residues" evidence="2">
    <location>
        <begin position="821"/>
        <end position="832"/>
    </location>
</feature>
<dbReference type="PANTHER" id="PTHR28190:SF2">
    <property type="entry name" value="MIGRATION PROTEIN, PUTATIVE (AFU_ORTHOLOGUE AFUA_2G07730)-RELATED"/>
    <property type="match status" value="1"/>
</dbReference>
<feature type="compositionally biased region" description="Basic and acidic residues" evidence="2">
    <location>
        <begin position="437"/>
        <end position="446"/>
    </location>
</feature>
<feature type="compositionally biased region" description="Basic and acidic residues" evidence="2">
    <location>
        <begin position="62"/>
        <end position="79"/>
    </location>
</feature>
<dbReference type="Pfam" id="PF12814">
    <property type="entry name" value="Mcp5_PH"/>
    <property type="match status" value="1"/>
</dbReference>
<dbReference type="GO" id="GO:0000226">
    <property type="term" value="P:microtubule cytoskeleton organization"/>
    <property type="evidence" value="ECO:0007669"/>
    <property type="project" value="TreeGrafter"/>
</dbReference>
<feature type="compositionally biased region" description="Pro residues" evidence="2">
    <location>
        <begin position="673"/>
        <end position="683"/>
    </location>
</feature>
<keyword evidence="5" id="KW-1185">Reference proteome</keyword>
<keyword evidence="1" id="KW-0175">Coiled coil</keyword>
<feature type="region of interest" description="Disordered" evidence="2">
    <location>
        <begin position="650"/>
        <end position="713"/>
    </location>
</feature>
<feature type="region of interest" description="Disordered" evidence="2">
    <location>
        <begin position="817"/>
        <end position="850"/>
    </location>
</feature>
<dbReference type="HOGENOM" id="CLU_006265_0_0_1"/>
<feature type="compositionally biased region" description="Basic residues" evidence="2">
    <location>
        <begin position="1401"/>
        <end position="1419"/>
    </location>
</feature>
<feature type="compositionally biased region" description="Low complexity" evidence="2">
    <location>
        <begin position="410"/>
        <end position="423"/>
    </location>
</feature>
<gene>
    <name evidence="4" type="ORF">SPBR_05496</name>
</gene>